<dbReference type="Proteomes" id="UP000483820">
    <property type="component" value="Chromosome II"/>
</dbReference>
<dbReference type="KEGG" id="crq:GCK72_007191"/>
<protein>
    <submittedName>
        <fullName evidence="1">Uncharacterized protein</fullName>
    </submittedName>
</protein>
<evidence type="ECO:0000313" key="1">
    <source>
        <dbReference type="EMBL" id="KAF1767232.1"/>
    </source>
</evidence>
<organism evidence="1 2">
    <name type="scientific">Caenorhabditis remanei</name>
    <name type="common">Caenorhabditis vulgaris</name>
    <dbReference type="NCBI Taxonomy" id="31234"/>
    <lineage>
        <taxon>Eukaryota</taxon>
        <taxon>Metazoa</taxon>
        <taxon>Ecdysozoa</taxon>
        <taxon>Nematoda</taxon>
        <taxon>Chromadorea</taxon>
        <taxon>Rhabditida</taxon>
        <taxon>Rhabditina</taxon>
        <taxon>Rhabditomorpha</taxon>
        <taxon>Rhabditoidea</taxon>
        <taxon>Rhabditidae</taxon>
        <taxon>Peloderinae</taxon>
        <taxon>Caenorhabditis</taxon>
    </lineage>
</organism>
<dbReference type="CTD" id="9802715"/>
<accession>A0A6A5HN80</accession>
<dbReference type="RefSeq" id="XP_003103849.2">
    <property type="nucleotide sequence ID" value="XM_003103801.2"/>
</dbReference>
<comment type="caution">
    <text evidence="1">The sequence shown here is derived from an EMBL/GenBank/DDBJ whole genome shotgun (WGS) entry which is preliminary data.</text>
</comment>
<dbReference type="EMBL" id="WUAV01000002">
    <property type="protein sequence ID" value="KAF1767232.1"/>
    <property type="molecule type" value="Genomic_DNA"/>
</dbReference>
<gene>
    <name evidence="1" type="ORF">GCK72_007191</name>
</gene>
<dbReference type="SUPFAM" id="SSF50978">
    <property type="entry name" value="WD40 repeat-like"/>
    <property type="match status" value="1"/>
</dbReference>
<sequence length="416" mass="47672">MNTFLDGKVIKEMRYIRQVHDREVKKGHVAFVEPNYNRALFAIGYSAGNIDIIKPWITANDRSISDGAYEFEQTLKCEPMIGAAWNEYHQKLISWGETGIYKVWAVDDKGLWHSIVNMNIHDSISMICWGKYDYGYAILSPRGFIRVMSFPNKVEWIKQLPKKATCCDSTLEAHLIVGVEGGEVIVFDVDGNERKNIKIPCPIDPQLEYFDPETHTMQTQEPSKPPEIISIQYFTFVPKEHKPLDVPYTAENVPAPPKGPPRPLIIVYSNGKIQFLKNTEDTEPVLYKPDQAYNVKATLAKWSASGKSVVMVWKDERWDVGSQMRGLFVSNEGRELGVFHLAPSIEIYGISWHATERYLQLAMDNKFQYGRIDYTFEDDDLDDSVDDQNLLLVEGFQKHVKKRGVLRKAWGLLTNT</sequence>
<proteinExistence type="predicted"/>
<name>A0A6A5HN80_CAERE</name>
<dbReference type="AlphaFoldDB" id="A0A6A5HN80"/>
<evidence type="ECO:0000313" key="2">
    <source>
        <dbReference type="Proteomes" id="UP000483820"/>
    </source>
</evidence>
<dbReference type="InterPro" id="IPR036322">
    <property type="entry name" value="WD40_repeat_dom_sf"/>
</dbReference>
<reference evidence="1 2" key="1">
    <citation type="submission" date="2019-12" db="EMBL/GenBank/DDBJ databases">
        <title>Chromosome-level assembly of the Caenorhabditis remanei genome.</title>
        <authorList>
            <person name="Teterina A.A."/>
            <person name="Willis J.H."/>
            <person name="Phillips P.C."/>
        </authorList>
    </citation>
    <scope>NUCLEOTIDE SEQUENCE [LARGE SCALE GENOMIC DNA]</scope>
    <source>
        <strain evidence="1 2">PX506</strain>
        <tissue evidence="1">Whole organism</tissue>
    </source>
</reference>
<dbReference type="GeneID" id="9802715"/>